<dbReference type="InterPro" id="IPR003390">
    <property type="entry name" value="DNA_integrity_scan_DisA_N"/>
</dbReference>
<proteinExistence type="predicted"/>
<evidence type="ECO:0000313" key="3">
    <source>
        <dbReference type="EMBL" id="MBB5896687.1"/>
    </source>
</evidence>
<dbReference type="SUPFAM" id="SSF48452">
    <property type="entry name" value="TPR-like"/>
    <property type="match status" value="1"/>
</dbReference>
<evidence type="ECO:0000256" key="1">
    <source>
        <dbReference type="PROSITE-ProRule" id="PRU00339"/>
    </source>
</evidence>
<dbReference type="InterPro" id="IPR011990">
    <property type="entry name" value="TPR-like_helical_dom_sf"/>
</dbReference>
<dbReference type="PANTHER" id="PTHR47691:SF3">
    <property type="entry name" value="HTH-TYPE TRANSCRIPTIONAL REGULATOR RV0890C-RELATED"/>
    <property type="match status" value="1"/>
</dbReference>
<name>A0A7W9KQ61_9PSEU</name>
<dbReference type="RefSeq" id="WP_184868287.1">
    <property type="nucleotide sequence ID" value="NZ_BAAAWY010000061.1"/>
</dbReference>
<organism evidence="3 4">
    <name type="scientific">Kutzneria kofuensis</name>
    <dbReference type="NCBI Taxonomy" id="103725"/>
    <lineage>
        <taxon>Bacteria</taxon>
        <taxon>Bacillati</taxon>
        <taxon>Actinomycetota</taxon>
        <taxon>Actinomycetes</taxon>
        <taxon>Pseudonocardiales</taxon>
        <taxon>Pseudonocardiaceae</taxon>
        <taxon>Kutzneria</taxon>
    </lineage>
</organism>
<dbReference type="SUPFAM" id="SSF52540">
    <property type="entry name" value="P-loop containing nucleoside triphosphate hydrolases"/>
    <property type="match status" value="2"/>
</dbReference>
<feature type="domain" description="DAC" evidence="2">
    <location>
        <begin position="4"/>
        <end position="145"/>
    </location>
</feature>
<dbReference type="Gene3D" id="3.40.50.300">
    <property type="entry name" value="P-loop containing nucleotide triphosphate hydrolases"/>
    <property type="match status" value="2"/>
</dbReference>
<dbReference type="GO" id="GO:0043531">
    <property type="term" value="F:ADP binding"/>
    <property type="evidence" value="ECO:0007669"/>
    <property type="project" value="InterPro"/>
</dbReference>
<comment type="caution">
    <text evidence="3">The sequence shown here is derived from an EMBL/GenBank/DDBJ whole genome shotgun (WGS) entry which is preliminary data.</text>
</comment>
<dbReference type="Pfam" id="PF13424">
    <property type="entry name" value="TPR_12"/>
    <property type="match status" value="2"/>
</dbReference>
<keyword evidence="4" id="KW-1185">Reference proteome</keyword>
<sequence>MSERPEPPLELRAALAFGSPLRDGLELVRGRHRGATVVLGWGDDCEQVVRKGDTVNQPVTADAINRAAGGDLATILAPSLDRIIRKHTELAADPSIPTDQFGSRHSSAQRYAKQTGWPVATVSEERNVITLFVRDSVYELRSLPELRTAIEYIRNLLHSTYALMQSDILVTEEVRRSRLIEVEAKLAKLDGHLIEFGEHGEDIRDDCRNIARLLGIEWEPTAAPPPPDQGLRGPAIHDIGQRTGTTNDFSGTAGTVVQAGSIETVNIFPATPALPTPRQLPPATTPFTDRVAVTEEIVDLLTAENASTSICVVVGGVGVGKSALLARCGHDLQDRFPDGVLHADLRGFHPSAPPVEPVDVLGGFLRDLGLAADAIPADLDGMVRLYRSRLHGRRVLVIFDNARDADQVRPLLPGTNTCPVLAASRNAMTNLVVREGAHRVRLPELAPDDAVQLLAELTAAPAGSQLAEMAELCAGNPLALRIAGSQAYGYSAEELKDFVDELRAERLEVLSLPDDDNASLRAAFSLSYKALPASTQRAFRLLGLYPGVTISTGAAEALFGDRWAIRALGDAHLIEQIGPRRYRLHSLGQAYATERALDSERPDDRRAALARVVDWFRRNAEAHGPTLDPWHPRTAVATGRSADRDQALKWFDDELVNFATVARVASDVGDHDAAWRFALACAPYFFSRKPWATWILVQEAGLAAARAASERDGEAWLCDSLAVAYREQRRHDDAVRHLVLALELFEEAGNPLGTAQSSLHLAQTYRELGDLPLAADAANAALAAFRTAGSAHGEARAENLLGGIASARGEHSSALAHTERAMKIFDEQADEHGYSWAVNNLGLVLAKLGRYEQAVDAFTAALRVRQRIDRYGLAFTYEGLGDVHRQLGSSAEARRNWQHALEIFDVVGDPRAERLRTRIEALTDDHAPADATAASRKLRHMSDGLAAELDRSSGAGHAGEHHLSTGLYVRRTRQAEVIELLRPDNYPKPLLIHGSAGQGKSSLLWALYQELAADTTTQPYLLNSPWLAFGEAHAPSISTAELRQAAEQALADGRVAVFLIDTVDLLLHDDLHGRELADLCETLTDAGAEVVLTSRPEEAERLPKPSFRRIGLASYDEVELPLAVASHVAAFCPRSMPESLDEKVGLIVGAVARGLAVSEVVRNPLTLRLLFELYADEFPLLEHDVSSLYQEYWRRRVETDKRSEVAPGAGRDLSASVGHLAIALLGAGRIERNEQLLLQSAATVAAAATGTTHKDALVTLKIDVDLLVSRGVLIRTERGIRFFHQTGFEYAAALGLLVRDGVRALVFLRDHVDTQQDDLFVGAILEQLLIVALDRAPLADETAAIIREMAVAAGPTLPRVALAALAHRPRLMATTEQLLDTVSLTAVRRYVQTMPTVADADPRLQVTLLGRAWKRGDEVHESVLESLERLGGRDASGVRAMVAELGCVDVALGRRGEPAKVIQLTARVIVAAASADPAWARQQLLTLFDDMIQRNTHRAVPLYLIELIADRWAVLGSAEAARDIRTRIVEAQGTRDASAGEMRKALGHIEALAWRDDFAMRGRSDEWWWTAVEELCERLEHDFYDVLGNARLLAVAELIITDVLGPERAVRTVTRLAELTGSAPFALNRSLYAPLFAAYDDDDDNPVAPVVPILLSHLDGLPAPGNKPAEGAPRWAYVARQALHDSGSAADRVAALLADVPSATHLDSWLLDDHLAVLLVPAAIGGHPVAAAALDQVSTRPDLLSPIGQKNVSYDLVRHLPSRPDLVALLIELSILRVSSTPLSEVLVSHDNALLAELRRASVRLSTLLDRLFDGGASGTKEAVSLWRRLYRAGVVQVSDLAALQKRLIMCPDPAARGNILQLAVDAALAGELDGRTVDAMLRGLFRKDGGKRTITSPDGSPAGHVATTARAVWLRLVCMGDPTDAVDVDEVLDIAAAAPATTDNLTVLGHLITRLAEQGSPAIATRVLLRVAETVTALGFSRKQENGVANKLRTPIRAIFRHSALADQRALLALAPTLPRTHARILVAAAAQERFFLLRPDLAALLAQDLPEGVAQQIQDDMAVRSRTEGTGAMPRLLRPLADDQQA</sequence>
<dbReference type="SUPFAM" id="SSF143597">
    <property type="entry name" value="YojJ-like"/>
    <property type="match status" value="1"/>
</dbReference>
<dbReference type="Pfam" id="PF02457">
    <property type="entry name" value="DAC"/>
    <property type="match status" value="1"/>
</dbReference>
<dbReference type="Gene3D" id="3.40.1700.10">
    <property type="entry name" value="DNA integrity scanning protein, DisA, N-terminal domain"/>
    <property type="match status" value="1"/>
</dbReference>
<dbReference type="Proteomes" id="UP000585638">
    <property type="component" value="Unassembled WGS sequence"/>
</dbReference>
<dbReference type="InterPro" id="IPR003593">
    <property type="entry name" value="AAA+_ATPase"/>
</dbReference>
<evidence type="ECO:0000313" key="4">
    <source>
        <dbReference type="Proteomes" id="UP000585638"/>
    </source>
</evidence>
<dbReference type="PROSITE" id="PS50005">
    <property type="entry name" value="TPR"/>
    <property type="match status" value="1"/>
</dbReference>
<dbReference type="InterPro" id="IPR027417">
    <property type="entry name" value="P-loop_NTPase"/>
</dbReference>
<dbReference type="SMART" id="SM00382">
    <property type="entry name" value="AAA"/>
    <property type="match status" value="2"/>
</dbReference>
<feature type="repeat" description="TPR" evidence="1">
    <location>
        <begin position="835"/>
        <end position="868"/>
    </location>
</feature>
<dbReference type="PROSITE" id="PS51794">
    <property type="entry name" value="DAC"/>
    <property type="match status" value="1"/>
</dbReference>
<dbReference type="EMBL" id="JACHIR010000001">
    <property type="protein sequence ID" value="MBB5896687.1"/>
    <property type="molecule type" value="Genomic_DNA"/>
</dbReference>
<evidence type="ECO:0000259" key="2">
    <source>
        <dbReference type="PROSITE" id="PS51794"/>
    </source>
</evidence>
<dbReference type="PANTHER" id="PTHR47691">
    <property type="entry name" value="REGULATOR-RELATED"/>
    <property type="match status" value="1"/>
</dbReference>
<gene>
    <name evidence="3" type="ORF">BJ998_007883</name>
</gene>
<accession>A0A7W9KQ61</accession>
<protein>
    <submittedName>
        <fullName evidence="3">Tetratricopeptide (TPR) repeat protein</fullName>
    </submittedName>
</protein>
<dbReference type="SMART" id="SM00028">
    <property type="entry name" value="TPR"/>
    <property type="match status" value="5"/>
</dbReference>
<dbReference type="InterPro" id="IPR019734">
    <property type="entry name" value="TPR_rpt"/>
</dbReference>
<keyword evidence="1" id="KW-0802">TPR repeat</keyword>
<dbReference type="InterPro" id="IPR036888">
    <property type="entry name" value="DNA_integrity_DisA_N_sf"/>
</dbReference>
<dbReference type="Gene3D" id="1.25.40.10">
    <property type="entry name" value="Tetratricopeptide repeat domain"/>
    <property type="match status" value="2"/>
</dbReference>
<reference evidence="3 4" key="1">
    <citation type="submission" date="2020-08" db="EMBL/GenBank/DDBJ databases">
        <title>Sequencing the genomes of 1000 actinobacteria strains.</title>
        <authorList>
            <person name="Klenk H.-P."/>
        </authorList>
    </citation>
    <scope>NUCLEOTIDE SEQUENCE [LARGE SCALE GENOMIC DNA]</scope>
    <source>
        <strain evidence="3 4">DSM 43851</strain>
    </source>
</reference>